<accession>A0ABS4Z9Q0</accession>
<keyword evidence="2" id="KW-1185">Reference proteome</keyword>
<evidence type="ECO:0000313" key="2">
    <source>
        <dbReference type="Proteomes" id="UP000758168"/>
    </source>
</evidence>
<name>A0ABS4Z9Q0_9ACTN</name>
<dbReference type="Proteomes" id="UP000758168">
    <property type="component" value="Unassembled WGS sequence"/>
</dbReference>
<sequence>MTAAGPAVLLLTSASAPPAGVDALRTALAEHGPVAVPRWGVDPAAADPLAGPAATVRAGLDASAPVVVCGVGAGALLGLRLAAVAPDRVAGLVLATGRAPSGRRLVRSVHRGVADLLPVPVLQRLHADERTLLRTLDLVRPQDARADAARVRVPARVAWGRHDPLDRLAAHRLAAALPAGALVAVDAGPGWVWREPERLAAVVADEPAAG</sequence>
<dbReference type="RefSeq" id="WP_210056708.1">
    <property type="nucleotide sequence ID" value="NZ_BAAAMH010000010.1"/>
</dbReference>
<evidence type="ECO:0000313" key="1">
    <source>
        <dbReference type="EMBL" id="MBP2417766.1"/>
    </source>
</evidence>
<organism evidence="1 2">
    <name type="scientific">Microlunatus capsulatus</name>
    <dbReference type="NCBI Taxonomy" id="99117"/>
    <lineage>
        <taxon>Bacteria</taxon>
        <taxon>Bacillati</taxon>
        <taxon>Actinomycetota</taxon>
        <taxon>Actinomycetes</taxon>
        <taxon>Propionibacteriales</taxon>
        <taxon>Propionibacteriaceae</taxon>
        <taxon>Microlunatus</taxon>
    </lineage>
</organism>
<dbReference type="InterPro" id="IPR029058">
    <property type="entry name" value="AB_hydrolase_fold"/>
</dbReference>
<dbReference type="Gene3D" id="3.40.50.1820">
    <property type="entry name" value="alpha/beta hydrolase"/>
    <property type="match status" value="1"/>
</dbReference>
<comment type="caution">
    <text evidence="1">The sequence shown here is derived from an EMBL/GenBank/DDBJ whole genome shotgun (WGS) entry which is preliminary data.</text>
</comment>
<dbReference type="SUPFAM" id="SSF53474">
    <property type="entry name" value="alpha/beta-Hydrolases"/>
    <property type="match status" value="1"/>
</dbReference>
<gene>
    <name evidence="1" type="ORF">JOF54_002688</name>
</gene>
<dbReference type="EMBL" id="JAGIOB010000001">
    <property type="protein sequence ID" value="MBP2417766.1"/>
    <property type="molecule type" value="Genomic_DNA"/>
</dbReference>
<proteinExistence type="predicted"/>
<protein>
    <submittedName>
        <fullName evidence="1">Pimeloyl-ACP methyl ester carboxylesterase</fullName>
    </submittedName>
</protein>
<reference evidence="1 2" key="1">
    <citation type="submission" date="2021-03" db="EMBL/GenBank/DDBJ databases">
        <title>Sequencing the genomes of 1000 actinobacteria strains.</title>
        <authorList>
            <person name="Klenk H.-P."/>
        </authorList>
    </citation>
    <scope>NUCLEOTIDE SEQUENCE [LARGE SCALE GENOMIC DNA]</scope>
    <source>
        <strain evidence="1 2">DSM 12936</strain>
    </source>
</reference>